<protein>
    <submittedName>
        <fullName evidence="7">O-antigen ligase family protein</fullName>
    </submittedName>
</protein>
<feature type="transmembrane region" description="Helical" evidence="5">
    <location>
        <begin position="248"/>
        <end position="264"/>
    </location>
</feature>
<dbReference type="EMBL" id="JARUJP010000040">
    <property type="protein sequence ID" value="MDW8803076.1"/>
    <property type="molecule type" value="Genomic_DNA"/>
</dbReference>
<comment type="caution">
    <text evidence="7">The sequence shown here is derived from an EMBL/GenBank/DDBJ whole genome shotgun (WGS) entry which is preliminary data.</text>
</comment>
<proteinExistence type="predicted"/>
<keyword evidence="4 5" id="KW-0472">Membrane</keyword>
<feature type="transmembrane region" description="Helical" evidence="5">
    <location>
        <begin position="109"/>
        <end position="127"/>
    </location>
</feature>
<comment type="subcellular location">
    <subcellularLocation>
        <location evidence="1">Membrane</location>
        <topology evidence="1">Multi-pass membrane protein</topology>
    </subcellularLocation>
</comment>
<dbReference type="RefSeq" id="WP_318799255.1">
    <property type="nucleotide sequence ID" value="NZ_JARUJP010000040.1"/>
</dbReference>
<feature type="transmembrane region" description="Helical" evidence="5">
    <location>
        <begin position="9"/>
        <end position="25"/>
    </location>
</feature>
<dbReference type="Proteomes" id="UP001281656">
    <property type="component" value="Unassembled WGS sequence"/>
</dbReference>
<keyword evidence="3 5" id="KW-1133">Transmembrane helix</keyword>
<feature type="transmembrane region" description="Helical" evidence="5">
    <location>
        <begin position="431"/>
        <end position="449"/>
    </location>
</feature>
<feature type="transmembrane region" description="Helical" evidence="5">
    <location>
        <begin position="292"/>
        <end position="310"/>
    </location>
</feature>
<sequence>MYELSKKSSIYLLIVFIFLLISSVINKNFIINGLFLLSVIAACGLTKSRSLYENVYYTLLVSGIFEYASYFPRQEKLYYFHIVLVLAAILTVFNLLSNRYELKKVNKKLLGFYVIWFLYICLSFIWSKNKGLNIKYIIIYAMMFTFIFILVTFNNSKERFYNTLKVVGFVFLLTVIIGMIEAITGTQLPVKHYYDSILYKLTLKELIVLKSRPVVFFFNANNYATFLSIGIPFVLYLFYAARSSAGKIFYGVASLLTFTALVLTNSRANILSITLIMIVYTLALIKEGKLKGLAYALIIAIAFTGVYKYSYKMVKHGVEYEQKMIEKMGSMTKIGKAEIGEEGSENVRATIIYDVVNGVIKEKKLLGFGAGNTVQHLMDMDNTHGIYSPHGLAVEVLGDFGLFLVIYGLFYLYLLYNLLIIALRKEGINKYIAYSLFTALAGFTLGSFSPSSVTYFLPNYLLFALSISFIQINTVKGNGRYE</sequence>
<evidence type="ECO:0000259" key="6">
    <source>
        <dbReference type="Pfam" id="PF04932"/>
    </source>
</evidence>
<feature type="domain" description="O-antigen ligase-related" evidence="6">
    <location>
        <begin position="253"/>
        <end position="406"/>
    </location>
</feature>
<dbReference type="GO" id="GO:0016874">
    <property type="term" value="F:ligase activity"/>
    <property type="evidence" value="ECO:0007669"/>
    <property type="project" value="UniProtKB-KW"/>
</dbReference>
<dbReference type="PANTHER" id="PTHR37422:SF23">
    <property type="entry name" value="TEICHURONIC ACID BIOSYNTHESIS PROTEIN TUAE"/>
    <property type="match status" value="1"/>
</dbReference>
<gene>
    <name evidence="7" type="ORF">P8V03_18220</name>
</gene>
<keyword evidence="7" id="KW-0436">Ligase</keyword>
<keyword evidence="2 5" id="KW-0812">Transmembrane</keyword>
<keyword evidence="8" id="KW-1185">Reference proteome</keyword>
<dbReference type="PANTHER" id="PTHR37422">
    <property type="entry name" value="TEICHURONIC ACID BIOSYNTHESIS PROTEIN TUAE"/>
    <property type="match status" value="1"/>
</dbReference>
<feature type="transmembrane region" description="Helical" evidence="5">
    <location>
        <begin position="223"/>
        <end position="241"/>
    </location>
</feature>
<feature type="transmembrane region" description="Helical" evidence="5">
    <location>
        <begin position="270"/>
        <end position="285"/>
    </location>
</feature>
<name>A0ABU4JYU3_9CLOT</name>
<evidence type="ECO:0000313" key="8">
    <source>
        <dbReference type="Proteomes" id="UP001281656"/>
    </source>
</evidence>
<feature type="transmembrane region" description="Helical" evidence="5">
    <location>
        <begin position="400"/>
        <end position="419"/>
    </location>
</feature>
<evidence type="ECO:0000256" key="2">
    <source>
        <dbReference type="ARBA" id="ARBA00022692"/>
    </source>
</evidence>
<accession>A0ABU4JYU3</accession>
<evidence type="ECO:0000256" key="4">
    <source>
        <dbReference type="ARBA" id="ARBA00023136"/>
    </source>
</evidence>
<dbReference type="Pfam" id="PF04932">
    <property type="entry name" value="Wzy_C"/>
    <property type="match status" value="1"/>
</dbReference>
<dbReference type="InterPro" id="IPR051533">
    <property type="entry name" value="WaaL-like"/>
</dbReference>
<evidence type="ECO:0000313" key="7">
    <source>
        <dbReference type="EMBL" id="MDW8803076.1"/>
    </source>
</evidence>
<dbReference type="InterPro" id="IPR007016">
    <property type="entry name" value="O-antigen_ligase-rel_domated"/>
</dbReference>
<feature type="transmembrane region" description="Helical" evidence="5">
    <location>
        <begin position="166"/>
        <end position="184"/>
    </location>
</feature>
<evidence type="ECO:0000256" key="5">
    <source>
        <dbReference type="SAM" id="Phobius"/>
    </source>
</evidence>
<evidence type="ECO:0000256" key="3">
    <source>
        <dbReference type="ARBA" id="ARBA00022989"/>
    </source>
</evidence>
<evidence type="ECO:0000256" key="1">
    <source>
        <dbReference type="ARBA" id="ARBA00004141"/>
    </source>
</evidence>
<feature type="transmembrane region" description="Helical" evidence="5">
    <location>
        <begin position="133"/>
        <end position="154"/>
    </location>
</feature>
<feature type="transmembrane region" description="Helical" evidence="5">
    <location>
        <begin position="455"/>
        <end position="475"/>
    </location>
</feature>
<organism evidence="7 8">
    <name type="scientific">Clostridium tanneri</name>
    <dbReference type="NCBI Taxonomy" id="3037988"/>
    <lineage>
        <taxon>Bacteria</taxon>
        <taxon>Bacillati</taxon>
        <taxon>Bacillota</taxon>
        <taxon>Clostridia</taxon>
        <taxon>Eubacteriales</taxon>
        <taxon>Clostridiaceae</taxon>
        <taxon>Clostridium</taxon>
    </lineage>
</organism>
<reference evidence="7 8" key="1">
    <citation type="submission" date="2023-04" db="EMBL/GenBank/DDBJ databases">
        <title>Clostridium tannerae sp. nov., isolated from the fecal material of an alpaca.</title>
        <authorList>
            <person name="Miller S."/>
            <person name="Hendry M."/>
            <person name="King J."/>
            <person name="Sankaranarayanan K."/>
            <person name="Lawson P.A."/>
        </authorList>
    </citation>
    <scope>NUCLEOTIDE SEQUENCE [LARGE SCALE GENOMIC DNA]</scope>
    <source>
        <strain evidence="7 8">A1-XYC3</strain>
    </source>
</reference>
<feature type="transmembrane region" description="Helical" evidence="5">
    <location>
        <begin position="78"/>
        <end position="97"/>
    </location>
</feature>